<reference evidence="2" key="2">
    <citation type="journal article" date="2023" name="Int. J. Syst. Evol. Microbiol.">
        <title>Streptomyces marispadix sp. nov., isolated from marine beach sediment of the Northern Coast of Portugal.</title>
        <authorList>
            <person name="dos Santos J.D.N."/>
            <person name="Vitorino I.R."/>
            <person name="Kallscheuer N."/>
            <person name="Srivastava A."/>
            <person name="Krautwurst S."/>
            <person name="Marz M."/>
            <person name="Jogler C."/>
            <person name="Lobo Da Cunha A."/>
            <person name="Catita J."/>
            <person name="Goncalves H."/>
            <person name="Gonzalez I."/>
            <person name="Reyes F."/>
            <person name="Lage O.M."/>
        </authorList>
    </citation>
    <scope>NUCLEOTIDE SEQUENCE</scope>
    <source>
        <strain evidence="2">M600PL45_2</strain>
    </source>
</reference>
<evidence type="ECO:0000313" key="3">
    <source>
        <dbReference type="Proteomes" id="UP001166784"/>
    </source>
</evidence>
<organism evidence="2 3">
    <name type="scientific">Streptomyces marispadix</name>
    <dbReference type="NCBI Taxonomy" id="2922868"/>
    <lineage>
        <taxon>Bacteria</taxon>
        <taxon>Bacillati</taxon>
        <taxon>Actinomycetota</taxon>
        <taxon>Actinomycetes</taxon>
        <taxon>Kitasatosporales</taxon>
        <taxon>Streptomycetaceae</taxon>
        <taxon>Streptomyces</taxon>
    </lineage>
</organism>
<feature type="compositionally biased region" description="Low complexity" evidence="1">
    <location>
        <begin position="14"/>
        <end position="26"/>
    </location>
</feature>
<keyword evidence="2" id="KW-0067">ATP-binding</keyword>
<gene>
    <name evidence="2" type="ORF">MMA15_22975</name>
</gene>
<comment type="caution">
    <text evidence="2">The sequence shown here is derived from an EMBL/GenBank/DDBJ whole genome shotgun (WGS) entry which is preliminary data.</text>
</comment>
<evidence type="ECO:0000313" key="2">
    <source>
        <dbReference type="EMBL" id="MCH6163147.1"/>
    </source>
</evidence>
<name>A0ABS9T3R0_9ACTN</name>
<protein>
    <submittedName>
        <fullName evidence="2">ATP-binding protein</fullName>
    </submittedName>
</protein>
<dbReference type="GO" id="GO:0005524">
    <property type="term" value="F:ATP binding"/>
    <property type="evidence" value="ECO:0007669"/>
    <property type="project" value="UniProtKB-KW"/>
</dbReference>
<evidence type="ECO:0000256" key="1">
    <source>
        <dbReference type="SAM" id="MobiDB-lite"/>
    </source>
</evidence>
<accession>A0ABS9T3R0</accession>
<keyword evidence="2" id="KW-0547">Nucleotide-binding</keyword>
<reference evidence="2" key="1">
    <citation type="submission" date="2022-03" db="EMBL/GenBank/DDBJ databases">
        <authorList>
            <person name="Santos J.D.N."/>
            <person name="Kallscheuer N."/>
            <person name="Jogler C."/>
            <person name="Lage O.M."/>
        </authorList>
    </citation>
    <scope>NUCLEOTIDE SEQUENCE</scope>
    <source>
        <strain evidence="2">M600PL45_2</strain>
    </source>
</reference>
<feature type="region of interest" description="Disordered" evidence="1">
    <location>
        <begin position="1"/>
        <end position="30"/>
    </location>
</feature>
<dbReference type="Proteomes" id="UP001166784">
    <property type="component" value="Unassembled WGS sequence"/>
</dbReference>
<keyword evidence="3" id="KW-1185">Reference proteome</keyword>
<proteinExistence type="predicted"/>
<sequence length="442" mass="45860">MHVTRNRTGDSTDATPAAQPPSQRAAAEGRLPAPVVTALHLAAFRTLRDRTVPLAPVTLLRGPGGSGKSAALEAYEALARLGGGEALGEVFGPACGGASACVPQDSHPDSEGRRGFRLGCTVEGPAGAVRFDLAVQAEPRLLVAGERLSLSGGRTLLRTALRDDARPAVRAEWHSAGAGRTTRARLPADRLATALLPLRVAGGTEEERRVLAAAEQVVVALRSVFACDPRPETMRDPVPAADTLLRGGCDNLAAVRRRTRTECSVRHGHLVDALRAGCAGPVADLIADVSHEAGDRGRVRAVVVRHGGTGRSAVGTAPVGVPARPSDPAPARMQREVRTPLEWLGDGELRYAALSLVLLTGPGVLSMDPAQEVLPARQALTVLADGLDRGLDARQTAELIALAVRMGKRGHVRLLAAVGDAGCAGKEAARHPGVSLVDLGGE</sequence>
<feature type="region of interest" description="Disordered" evidence="1">
    <location>
        <begin position="310"/>
        <end position="333"/>
    </location>
</feature>
<dbReference type="RefSeq" id="WP_241061991.1">
    <property type="nucleotide sequence ID" value="NZ_JAKWJU010000002.1"/>
</dbReference>
<dbReference type="EMBL" id="JAKWJU010000002">
    <property type="protein sequence ID" value="MCH6163147.1"/>
    <property type="molecule type" value="Genomic_DNA"/>
</dbReference>